<organism evidence="2 3">
    <name type="scientific">Ensete ventricosum</name>
    <name type="common">Abyssinian banana</name>
    <name type="synonym">Musa ensete</name>
    <dbReference type="NCBI Taxonomy" id="4639"/>
    <lineage>
        <taxon>Eukaryota</taxon>
        <taxon>Viridiplantae</taxon>
        <taxon>Streptophyta</taxon>
        <taxon>Embryophyta</taxon>
        <taxon>Tracheophyta</taxon>
        <taxon>Spermatophyta</taxon>
        <taxon>Magnoliopsida</taxon>
        <taxon>Liliopsida</taxon>
        <taxon>Zingiberales</taxon>
        <taxon>Musaceae</taxon>
        <taxon>Ensete</taxon>
    </lineage>
</organism>
<comment type="caution">
    <text evidence="2">The sequence shown here is derived from an EMBL/GenBank/DDBJ whole genome shotgun (WGS) entry which is preliminary data.</text>
</comment>
<feature type="compositionally biased region" description="Polar residues" evidence="1">
    <location>
        <begin position="48"/>
        <end position="58"/>
    </location>
</feature>
<accession>A0A426Z604</accession>
<dbReference type="EMBL" id="AMZH03008218">
    <property type="protein sequence ID" value="RRT59420.1"/>
    <property type="molecule type" value="Genomic_DNA"/>
</dbReference>
<evidence type="ECO:0000313" key="2">
    <source>
        <dbReference type="EMBL" id="RRT59420.1"/>
    </source>
</evidence>
<proteinExistence type="predicted"/>
<evidence type="ECO:0000256" key="1">
    <source>
        <dbReference type="SAM" id="MobiDB-lite"/>
    </source>
</evidence>
<evidence type="ECO:0000313" key="3">
    <source>
        <dbReference type="Proteomes" id="UP000287651"/>
    </source>
</evidence>
<feature type="region of interest" description="Disordered" evidence="1">
    <location>
        <begin position="1"/>
        <end position="64"/>
    </location>
</feature>
<sequence length="198" mass="22371">MSAEQPALAAGRQISRSGVRNQAWTDAEREIPLKKRSTYKYNAEMNHGGSQDDSQPKTAGNDPTAVTTTAAADVNDLWTTAEALPDISTNESQASKVVMNTEDYSFLEETSMTHITLCHHDALENINATENLRFAARKTISTRRNHKPKIIGWGVTRRRSMVRVKMRNKLQPYAEVHENDDLYSKVKRRRAVSLRVRC</sequence>
<name>A0A426Z604_ENSVE</name>
<dbReference type="AlphaFoldDB" id="A0A426Z604"/>
<protein>
    <submittedName>
        <fullName evidence="2">Uncharacterized protein</fullName>
    </submittedName>
</protein>
<feature type="compositionally biased region" description="Polar residues" evidence="1">
    <location>
        <begin position="14"/>
        <end position="24"/>
    </location>
</feature>
<gene>
    <name evidence="2" type="ORF">B296_00030132</name>
</gene>
<dbReference type="Proteomes" id="UP000287651">
    <property type="component" value="Unassembled WGS sequence"/>
</dbReference>
<reference evidence="2 3" key="1">
    <citation type="journal article" date="2014" name="Agronomy (Basel)">
        <title>A Draft Genome Sequence for Ensete ventricosum, the Drought-Tolerant Tree Against Hunger.</title>
        <authorList>
            <person name="Harrison J."/>
            <person name="Moore K.A."/>
            <person name="Paszkiewicz K."/>
            <person name="Jones T."/>
            <person name="Grant M."/>
            <person name="Ambacheew D."/>
            <person name="Muzemil S."/>
            <person name="Studholme D.J."/>
        </authorList>
    </citation>
    <scope>NUCLEOTIDE SEQUENCE [LARGE SCALE GENOMIC DNA]</scope>
</reference>